<dbReference type="InterPro" id="IPR024079">
    <property type="entry name" value="MetalloPept_cat_dom_sf"/>
</dbReference>
<dbReference type="Gene3D" id="2.70.220.10">
    <property type="entry name" value="Ganglioside GM2 activator"/>
    <property type="match status" value="1"/>
</dbReference>
<proteinExistence type="predicted"/>
<dbReference type="Proteomes" id="UP000821837">
    <property type="component" value="Chromosome 8"/>
</dbReference>
<dbReference type="PANTHER" id="PTHR11733:SF241">
    <property type="entry name" value="GH26575P-RELATED"/>
    <property type="match status" value="1"/>
</dbReference>
<dbReference type="VEuPathDB" id="VectorBase:RSAN_042754"/>
<name>A0A9D4PFE0_RHISA</name>
<feature type="compositionally biased region" description="Polar residues" evidence="2">
    <location>
        <begin position="1"/>
        <end position="15"/>
    </location>
</feature>
<reference evidence="3" key="2">
    <citation type="submission" date="2021-09" db="EMBL/GenBank/DDBJ databases">
        <authorList>
            <person name="Jia N."/>
            <person name="Wang J."/>
            <person name="Shi W."/>
            <person name="Du L."/>
            <person name="Sun Y."/>
            <person name="Zhan W."/>
            <person name="Jiang J."/>
            <person name="Wang Q."/>
            <person name="Zhang B."/>
            <person name="Ji P."/>
            <person name="Sakyi L.B."/>
            <person name="Cui X."/>
            <person name="Yuan T."/>
            <person name="Jiang B."/>
            <person name="Yang W."/>
            <person name="Lam T.T.-Y."/>
            <person name="Chang Q."/>
            <person name="Ding S."/>
            <person name="Wang X."/>
            <person name="Zhu J."/>
            <person name="Ruan X."/>
            <person name="Zhao L."/>
            <person name="Wei J."/>
            <person name="Que T."/>
            <person name="Du C."/>
            <person name="Cheng J."/>
            <person name="Dai P."/>
            <person name="Han X."/>
            <person name="Huang E."/>
            <person name="Gao Y."/>
            <person name="Liu J."/>
            <person name="Shao H."/>
            <person name="Ye R."/>
            <person name="Li L."/>
            <person name="Wei W."/>
            <person name="Wang X."/>
            <person name="Wang C."/>
            <person name="Huo Q."/>
            <person name="Li W."/>
            <person name="Guo W."/>
            <person name="Chen H."/>
            <person name="Chen S."/>
            <person name="Zhou L."/>
            <person name="Zhou L."/>
            <person name="Ni X."/>
            <person name="Tian J."/>
            <person name="Zhou Y."/>
            <person name="Sheng Y."/>
            <person name="Liu T."/>
            <person name="Pan Y."/>
            <person name="Xia L."/>
            <person name="Li J."/>
            <person name="Zhao F."/>
            <person name="Cao W."/>
        </authorList>
    </citation>
    <scope>NUCLEOTIDE SEQUENCE</scope>
    <source>
        <strain evidence="3">Rsan-2018</strain>
        <tissue evidence="3">Larvae</tissue>
    </source>
</reference>
<feature type="compositionally biased region" description="Low complexity" evidence="2">
    <location>
        <begin position="542"/>
        <end position="555"/>
    </location>
</feature>
<evidence type="ECO:0000313" key="4">
    <source>
        <dbReference type="Proteomes" id="UP000821837"/>
    </source>
</evidence>
<feature type="region of interest" description="Disordered" evidence="2">
    <location>
        <begin position="83"/>
        <end position="104"/>
    </location>
</feature>
<dbReference type="EMBL" id="JABSTV010001254">
    <property type="protein sequence ID" value="KAH7939945.1"/>
    <property type="molecule type" value="Genomic_DNA"/>
</dbReference>
<reference evidence="3" key="1">
    <citation type="journal article" date="2020" name="Cell">
        <title>Large-Scale Comparative Analyses of Tick Genomes Elucidate Their Genetic Diversity and Vector Capacities.</title>
        <authorList>
            <consortium name="Tick Genome and Microbiome Consortium (TIGMIC)"/>
            <person name="Jia N."/>
            <person name="Wang J."/>
            <person name="Shi W."/>
            <person name="Du L."/>
            <person name="Sun Y."/>
            <person name="Zhan W."/>
            <person name="Jiang J.F."/>
            <person name="Wang Q."/>
            <person name="Zhang B."/>
            <person name="Ji P."/>
            <person name="Bell-Sakyi L."/>
            <person name="Cui X.M."/>
            <person name="Yuan T.T."/>
            <person name="Jiang B.G."/>
            <person name="Yang W.F."/>
            <person name="Lam T.T."/>
            <person name="Chang Q.C."/>
            <person name="Ding S.J."/>
            <person name="Wang X.J."/>
            <person name="Zhu J.G."/>
            <person name="Ruan X.D."/>
            <person name="Zhao L."/>
            <person name="Wei J.T."/>
            <person name="Ye R.Z."/>
            <person name="Que T.C."/>
            <person name="Du C.H."/>
            <person name="Zhou Y.H."/>
            <person name="Cheng J.X."/>
            <person name="Dai P.F."/>
            <person name="Guo W.B."/>
            <person name="Han X.H."/>
            <person name="Huang E.J."/>
            <person name="Li L.F."/>
            <person name="Wei W."/>
            <person name="Gao Y.C."/>
            <person name="Liu J.Z."/>
            <person name="Shao H.Z."/>
            <person name="Wang X."/>
            <person name="Wang C.C."/>
            <person name="Yang T.C."/>
            <person name="Huo Q.B."/>
            <person name="Li W."/>
            <person name="Chen H.Y."/>
            <person name="Chen S.E."/>
            <person name="Zhou L.G."/>
            <person name="Ni X.B."/>
            <person name="Tian J.H."/>
            <person name="Sheng Y."/>
            <person name="Liu T."/>
            <person name="Pan Y.S."/>
            <person name="Xia L.Y."/>
            <person name="Li J."/>
            <person name="Zhao F."/>
            <person name="Cao W.C."/>
        </authorList>
    </citation>
    <scope>NUCLEOTIDE SEQUENCE</scope>
    <source>
        <strain evidence="3">Rsan-2018</strain>
    </source>
</reference>
<dbReference type="InterPro" id="IPR000718">
    <property type="entry name" value="Peptidase_M13"/>
</dbReference>
<feature type="region of interest" description="Disordered" evidence="2">
    <location>
        <begin position="151"/>
        <end position="248"/>
    </location>
</feature>
<keyword evidence="4" id="KW-1185">Reference proteome</keyword>
<feature type="region of interest" description="Disordered" evidence="2">
    <location>
        <begin position="504"/>
        <end position="523"/>
    </location>
</feature>
<evidence type="ECO:0000256" key="1">
    <source>
        <dbReference type="ARBA" id="ARBA00022729"/>
    </source>
</evidence>
<accession>A0A9D4PFE0</accession>
<dbReference type="Gene3D" id="3.40.390.10">
    <property type="entry name" value="Collagenase (Catalytic Domain)"/>
    <property type="match status" value="1"/>
</dbReference>
<feature type="compositionally biased region" description="Polar residues" evidence="2">
    <location>
        <begin position="512"/>
        <end position="523"/>
    </location>
</feature>
<gene>
    <name evidence="3" type="ORF">HPB52_019547</name>
</gene>
<dbReference type="SUPFAM" id="SSF63707">
    <property type="entry name" value="Ganglioside M2 (gm2) activator"/>
    <property type="match status" value="1"/>
</dbReference>
<feature type="compositionally biased region" description="Low complexity" evidence="2">
    <location>
        <begin position="153"/>
        <end position="173"/>
    </location>
</feature>
<feature type="compositionally biased region" description="Polar residues" evidence="2">
    <location>
        <begin position="230"/>
        <end position="248"/>
    </location>
</feature>
<feature type="region of interest" description="Disordered" evidence="2">
    <location>
        <begin position="1"/>
        <end position="40"/>
    </location>
</feature>
<dbReference type="VEuPathDB" id="VectorBase:RSAN_038818"/>
<comment type="caution">
    <text evidence="3">The sequence shown here is derived from an EMBL/GenBank/DDBJ whole genome shotgun (WGS) entry which is preliminary data.</text>
</comment>
<feature type="region of interest" description="Disordered" evidence="2">
    <location>
        <begin position="775"/>
        <end position="809"/>
    </location>
</feature>
<dbReference type="PANTHER" id="PTHR11733">
    <property type="entry name" value="ZINC METALLOPROTEASE FAMILY M13 NEPRILYSIN-RELATED"/>
    <property type="match status" value="1"/>
</dbReference>
<dbReference type="GO" id="GO:0016485">
    <property type="term" value="P:protein processing"/>
    <property type="evidence" value="ECO:0007669"/>
    <property type="project" value="TreeGrafter"/>
</dbReference>
<dbReference type="SUPFAM" id="SSF55486">
    <property type="entry name" value="Metalloproteases ('zincins'), catalytic domain"/>
    <property type="match status" value="1"/>
</dbReference>
<dbReference type="VEuPathDB" id="VectorBase:RSAN_041617"/>
<feature type="region of interest" description="Disordered" evidence="2">
    <location>
        <begin position="631"/>
        <end position="651"/>
    </location>
</feature>
<dbReference type="GO" id="GO:0005886">
    <property type="term" value="C:plasma membrane"/>
    <property type="evidence" value="ECO:0007669"/>
    <property type="project" value="TreeGrafter"/>
</dbReference>
<keyword evidence="1" id="KW-0732">Signal</keyword>
<organism evidence="3 4">
    <name type="scientific">Rhipicephalus sanguineus</name>
    <name type="common">Brown dog tick</name>
    <name type="synonym">Ixodes sanguineus</name>
    <dbReference type="NCBI Taxonomy" id="34632"/>
    <lineage>
        <taxon>Eukaryota</taxon>
        <taxon>Metazoa</taxon>
        <taxon>Ecdysozoa</taxon>
        <taxon>Arthropoda</taxon>
        <taxon>Chelicerata</taxon>
        <taxon>Arachnida</taxon>
        <taxon>Acari</taxon>
        <taxon>Parasitiformes</taxon>
        <taxon>Ixodida</taxon>
        <taxon>Ixodoidea</taxon>
        <taxon>Ixodidae</taxon>
        <taxon>Rhipicephalinae</taxon>
        <taxon>Rhipicephalus</taxon>
        <taxon>Rhipicephalus</taxon>
    </lineage>
</organism>
<feature type="compositionally biased region" description="Low complexity" evidence="2">
    <location>
        <begin position="17"/>
        <end position="33"/>
    </location>
</feature>
<dbReference type="Gene3D" id="1.10.1380.10">
    <property type="entry name" value="Neutral endopeptidase , domain2"/>
    <property type="match status" value="1"/>
</dbReference>
<dbReference type="InterPro" id="IPR036846">
    <property type="entry name" value="GM2-AP_sf"/>
</dbReference>
<dbReference type="InterPro" id="IPR042089">
    <property type="entry name" value="Peptidase_M13_dom_2"/>
</dbReference>
<protein>
    <submittedName>
        <fullName evidence="3">Uncharacterized protein</fullName>
    </submittedName>
</protein>
<evidence type="ECO:0000256" key="2">
    <source>
        <dbReference type="SAM" id="MobiDB-lite"/>
    </source>
</evidence>
<dbReference type="PROSITE" id="PS51885">
    <property type="entry name" value="NEPRILYSIN"/>
    <property type="match status" value="1"/>
</dbReference>
<dbReference type="GO" id="GO:0004222">
    <property type="term" value="F:metalloendopeptidase activity"/>
    <property type="evidence" value="ECO:0007669"/>
    <property type="project" value="InterPro"/>
</dbReference>
<evidence type="ECO:0000313" key="3">
    <source>
        <dbReference type="EMBL" id="KAH7939945.1"/>
    </source>
</evidence>
<feature type="region of interest" description="Disordered" evidence="2">
    <location>
        <begin position="538"/>
        <end position="563"/>
    </location>
</feature>
<sequence>MTVLDSSCSALTKESPSAALTEAGAASGDAAGSRPDKQRHGSAGYFQQLFHAPNGNLFSVLSPLQQRSGRGCTMKPAFLCRQPAQQMGQRATRSRSGRRGGGSRCLKFHNFIPSESITSEKDDGSHDDVWKVHAECKLQEEHGTKQIMVSQWSVSSTDAPPSSSASSLVQAATESRHPAVNDATATAELDKSQSQLASRLRAEVTRRQPPSSTCPPPASSPTNKAADVSGPNTDEASPHPQQQGQVTNQTGLVVTAVTAPPVVDEEVLRATPGSFVPSRNSELFNELASSSCCSEDVQSRTESAPASPVGGVDTNADTSGKQSEILFECLSKRHRRKPSQTRRVVPYRKYLSLLENDEAPGVSHPLDLSMKTRARATADDTSSTVSSSGSCCLPPVVCGASSFVPCCLPACSSQPYLPSVPSEHYHFPYQDLRTSVPGCFEKSPLQVALEAPLTTPPSRRLFSAFSQPSGVALGHQSAVSVPTVPTTQLPFGYALYSAPSSSGAGVKPSHPLQPQSYTDCSGSGSRSALMAVLQNCRDPRTSSAHSASPSPSEAPRGLRKPSQRSLIKQKLEDTFKQNGFLVKTKQVSDGDATFCKFRQLRKYTRYYLKSWHHHLPAEVHKLWKGFLPPKTLPGPGGSGEDAPRDSSHAEPSLVSIHNLSIEDAKVGRNMTIRYTGELHEVLQDAPITKFTMWNSNGMRMPCVQDMGSCTYKGCDGESAMERTVGEPWNNTCPIPPGVYSSKLVFFVHPLIKAVLGVKTRKKCRTAMADIVEQPVPAVKEQTPPQTEQIKSVPPPKQEADKLPPNPAEEDVPVELKETSAMYNAEMTPFQERVANATGCFSFTLIMAVALTVVVLALTNHVQRPRGEALMECGRGHCSPELRYLDAVADATVDPCSDFYAYMCNRWSDSHAGAGFLRDAFDRFFRTLATAVLLARPAIFGGEAQIFQMGKTLLQDCIGYMNAEKHDLTPDVTSVLGVLNLSALLSSNTSRAALLLSLNMTFATGLHCLVGITRRKKRQGGSAYLYLYRAPSLRHEFRAQTTDEGLYLYLQALFAAVSPSEENVPIAGARDVIDIDTVVESFDTSETLETWLLPEVLKKDTTFPEGIWSEAFRLFSVGGLGEVDNDEVLFSGLRQTGGIFKHLDDSPAQTTSWYLAMILLAQVLRVDYARRYQSGRTRDQEYLCLDLVNKALELRWHNFVSNLSFASLVGDSELDKMFELLRENVVPAWFDNTTALMARERLSALSYKAYVPSNDDAYVRTLAEEAQAALNRPFPGSYVALRIVTQRETVFVSPPYAAEAEKARHWAQPWPAYNDVHGSIILPSPYLERPVAYIRSATPAVNYATVGVVLAKALSDAIGPNSRWNVTSSDSWWASEASFSYSMLAGCLRQHSDPNVMANPLDPQPKRTRAFKSSLFSWMRAARAALDALRERFRGSSRSADHWGRAQRVFFKRFCLLSCGSERWDAMSPVERCTWPLLSMPEFRDVFECRNDTFERFDRTCSSF</sequence>